<evidence type="ECO:0000256" key="1">
    <source>
        <dbReference type="SAM" id="Phobius"/>
    </source>
</evidence>
<keyword evidence="1" id="KW-1133">Transmembrane helix</keyword>
<dbReference type="OrthoDB" id="76912at2759"/>
<keyword evidence="1" id="KW-0812">Transmembrane</keyword>
<proteinExistence type="predicted"/>
<gene>
    <name evidence="3" type="primary">Aste57867_22486</name>
    <name evidence="2" type="ORF">As57867_022416</name>
    <name evidence="3" type="ORF">ASTE57867_22486</name>
</gene>
<reference evidence="3 4" key="1">
    <citation type="submission" date="2019-03" db="EMBL/GenBank/DDBJ databases">
        <authorList>
            <person name="Gaulin E."/>
            <person name="Dumas B."/>
        </authorList>
    </citation>
    <scope>NUCLEOTIDE SEQUENCE [LARGE SCALE GENOMIC DNA]</scope>
    <source>
        <strain evidence="3">CBS 568.67</strain>
    </source>
</reference>
<dbReference type="Proteomes" id="UP000332933">
    <property type="component" value="Unassembled WGS sequence"/>
</dbReference>
<feature type="transmembrane region" description="Helical" evidence="1">
    <location>
        <begin position="64"/>
        <end position="84"/>
    </location>
</feature>
<name>A0A485LK66_9STRA</name>
<evidence type="ECO:0000313" key="3">
    <source>
        <dbReference type="EMBL" id="VFT99146.1"/>
    </source>
</evidence>
<sequence>MIESFCLKSPMAATILGIAALLYIDMEVNGMRRPYPFLLAAAPLTCIGLVITGSVVRLMPRPRLFLLMSLACIVATVFDFVAIVHASLRFTLFQACCNPQWNPDNEMNTLACASEITDCSFSIASACLHLLALFLCLHLLVHASLHHLYAAIVHHDLRLAYIRYLDRIRYVT</sequence>
<reference evidence="2" key="2">
    <citation type="submission" date="2019-06" db="EMBL/GenBank/DDBJ databases">
        <title>Genomics analysis of Aphanomyces spp. identifies a new class of oomycete effector associated with host adaptation.</title>
        <authorList>
            <person name="Gaulin E."/>
        </authorList>
    </citation>
    <scope>NUCLEOTIDE SEQUENCE</scope>
    <source>
        <strain evidence="2">CBS 578.67</strain>
    </source>
</reference>
<organism evidence="3 4">
    <name type="scientific">Aphanomyces stellatus</name>
    <dbReference type="NCBI Taxonomy" id="120398"/>
    <lineage>
        <taxon>Eukaryota</taxon>
        <taxon>Sar</taxon>
        <taxon>Stramenopiles</taxon>
        <taxon>Oomycota</taxon>
        <taxon>Saprolegniomycetes</taxon>
        <taxon>Saprolegniales</taxon>
        <taxon>Verrucalvaceae</taxon>
        <taxon>Aphanomyces</taxon>
    </lineage>
</organism>
<feature type="transmembrane region" description="Helical" evidence="1">
    <location>
        <begin position="36"/>
        <end position="57"/>
    </location>
</feature>
<evidence type="ECO:0000313" key="2">
    <source>
        <dbReference type="EMBL" id="KAF0685650.1"/>
    </source>
</evidence>
<evidence type="ECO:0000313" key="4">
    <source>
        <dbReference type="Proteomes" id="UP000332933"/>
    </source>
</evidence>
<feature type="transmembrane region" description="Helical" evidence="1">
    <location>
        <begin position="5"/>
        <end position="24"/>
    </location>
</feature>
<protein>
    <submittedName>
        <fullName evidence="3">Aste57867_22486 protein</fullName>
    </submittedName>
</protein>
<dbReference type="AlphaFoldDB" id="A0A485LK66"/>
<keyword evidence="4" id="KW-1185">Reference proteome</keyword>
<dbReference type="EMBL" id="CAADRA010007088">
    <property type="protein sequence ID" value="VFT99146.1"/>
    <property type="molecule type" value="Genomic_DNA"/>
</dbReference>
<keyword evidence="1" id="KW-0472">Membrane</keyword>
<dbReference type="EMBL" id="VJMH01007062">
    <property type="protein sequence ID" value="KAF0685650.1"/>
    <property type="molecule type" value="Genomic_DNA"/>
</dbReference>
<accession>A0A485LK66</accession>